<reference evidence="1" key="1">
    <citation type="submission" date="2023-07" db="EMBL/GenBank/DDBJ databases">
        <title>Genome content predicts the carbon catabolic preferences of heterotrophic bacteria.</title>
        <authorList>
            <person name="Gralka M."/>
        </authorList>
    </citation>
    <scope>NUCLEOTIDE SEQUENCE</scope>
    <source>
        <strain evidence="1">I3M17_2</strain>
    </source>
</reference>
<dbReference type="EMBL" id="JAUOPB010000001">
    <property type="protein sequence ID" value="MDO6421271.1"/>
    <property type="molecule type" value="Genomic_DNA"/>
</dbReference>
<name>A0AAW7X3T4_9GAMM</name>
<accession>A0AAW7X3T4</accession>
<sequence>MKAFKVIGILLLLIVGLLAAGGYYLYSNLNSLVKEGVETVGPQVTGTNVKLNSVDIALKDARAQFKGFSVANPAGFTTDNAFSFEDIVFDIDPSSLQTDVIVIDEMRISGVSITAEQKGLDSNLQALLRQINENVGGGSTQQEQAAEESAGKEIKLAIKKLVFSDNKVNLVTEKYGDYVLEMPIIESVNLGSASNGLTPAQMGKAIVDPLIKQAKKTAEKRLKKLAEENIKDKAEAKMQEKLDSALDDDAKEKLDKVKGLFGK</sequence>
<protein>
    <recommendedName>
        <fullName evidence="3">AsmA domain-containing protein</fullName>
    </recommendedName>
</protein>
<organism evidence="1 2">
    <name type="scientific">Saccharophagus degradans</name>
    <dbReference type="NCBI Taxonomy" id="86304"/>
    <lineage>
        <taxon>Bacteria</taxon>
        <taxon>Pseudomonadati</taxon>
        <taxon>Pseudomonadota</taxon>
        <taxon>Gammaproteobacteria</taxon>
        <taxon>Cellvibrionales</taxon>
        <taxon>Cellvibrionaceae</taxon>
        <taxon>Saccharophagus</taxon>
    </lineage>
</organism>
<dbReference type="RefSeq" id="WP_303490604.1">
    <property type="nucleotide sequence ID" value="NZ_JAUOPB010000001.1"/>
</dbReference>
<evidence type="ECO:0000313" key="2">
    <source>
        <dbReference type="Proteomes" id="UP001169760"/>
    </source>
</evidence>
<evidence type="ECO:0008006" key="3">
    <source>
        <dbReference type="Google" id="ProtNLM"/>
    </source>
</evidence>
<gene>
    <name evidence="1" type="ORF">Q4521_02180</name>
</gene>
<evidence type="ECO:0000313" key="1">
    <source>
        <dbReference type="EMBL" id="MDO6421271.1"/>
    </source>
</evidence>
<comment type="caution">
    <text evidence="1">The sequence shown here is derived from an EMBL/GenBank/DDBJ whole genome shotgun (WGS) entry which is preliminary data.</text>
</comment>
<dbReference type="AlphaFoldDB" id="A0AAW7X3T4"/>
<proteinExistence type="predicted"/>
<dbReference type="Proteomes" id="UP001169760">
    <property type="component" value="Unassembled WGS sequence"/>
</dbReference>